<evidence type="ECO:0000313" key="7">
    <source>
        <dbReference type="EMBL" id="KAF9792175.1"/>
    </source>
</evidence>
<dbReference type="EMBL" id="WIUZ02000001">
    <property type="protein sequence ID" value="KAF9792175.1"/>
    <property type="molecule type" value="Genomic_DNA"/>
</dbReference>
<dbReference type="GO" id="GO:0000783">
    <property type="term" value="C:nuclear telomere cap complex"/>
    <property type="evidence" value="ECO:0007669"/>
    <property type="project" value="TreeGrafter"/>
</dbReference>
<comment type="caution">
    <text evidence="7">The sequence shown here is derived from an EMBL/GenBank/DDBJ whole genome shotgun (WGS) entry which is preliminary data.</text>
</comment>
<evidence type="ECO:0000256" key="2">
    <source>
        <dbReference type="ARBA" id="ARBA00022454"/>
    </source>
</evidence>
<evidence type="ECO:0000256" key="5">
    <source>
        <dbReference type="SAM" id="MobiDB-lite"/>
    </source>
</evidence>
<dbReference type="Pfam" id="PF02765">
    <property type="entry name" value="POT1"/>
    <property type="match status" value="1"/>
</dbReference>
<feature type="domain" description="Telomeric single stranded DNA binding POT1/Cdc13" evidence="6">
    <location>
        <begin position="331"/>
        <end position="464"/>
    </location>
</feature>
<dbReference type="Gene3D" id="2.40.50.140">
    <property type="entry name" value="Nucleic acid-binding proteins"/>
    <property type="match status" value="3"/>
</dbReference>
<dbReference type="GO" id="GO:0098505">
    <property type="term" value="F:G-rich strand telomeric DNA binding"/>
    <property type="evidence" value="ECO:0007669"/>
    <property type="project" value="TreeGrafter"/>
</dbReference>
<dbReference type="SUPFAM" id="SSF50249">
    <property type="entry name" value="Nucleic acid-binding proteins"/>
    <property type="match status" value="2"/>
</dbReference>
<feature type="compositionally biased region" description="Polar residues" evidence="5">
    <location>
        <begin position="791"/>
        <end position="803"/>
    </location>
</feature>
<accession>A0A9P6HPK2</accession>
<dbReference type="GO" id="GO:0032210">
    <property type="term" value="P:regulation of telomere maintenance via telomerase"/>
    <property type="evidence" value="ECO:0007669"/>
    <property type="project" value="TreeGrafter"/>
</dbReference>
<protein>
    <recommendedName>
        <fullName evidence="6">Telomeric single stranded DNA binding POT1/Cdc13 domain-containing protein</fullName>
    </recommendedName>
</protein>
<dbReference type="GO" id="GO:0016233">
    <property type="term" value="P:telomere capping"/>
    <property type="evidence" value="ECO:0007669"/>
    <property type="project" value="TreeGrafter"/>
</dbReference>
<dbReference type="Proteomes" id="UP000736335">
    <property type="component" value="Unassembled WGS sequence"/>
</dbReference>
<name>A0A9P6HPK2_9AGAM</name>
<reference evidence="7" key="2">
    <citation type="submission" date="2020-11" db="EMBL/GenBank/DDBJ databases">
        <authorList>
            <consortium name="DOE Joint Genome Institute"/>
            <person name="Kuo A."/>
            <person name="Miyauchi S."/>
            <person name="Kiss E."/>
            <person name="Drula E."/>
            <person name="Kohler A."/>
            <person name="Sanchez-Garcia M."/>
            <person name="Andreopoulos B."/>
            <person name="Barry K.W."/>
            <person name="Bonito G."/>
            <person name="Buee M."/>
            <person name="Carver A."/>
            <person name="Chen C."/>
            <person name="Cichocki N."/>
            <person name="Clum A."/>
            <person name="Culley D."/>
            <person name="Crous P.W."/>
            <person name="Fauchery L."/>
            <person name="Girlanda M."/>
            <person name="Hayes R."/>
            <person name="Keri Z."/>
            <person name="Labutti K."/>
            <person name="Lipzen A."/>
            <person name="Lombard V."/>
            <person name="Magnuson J."/>
            <person name="Maillard F."/>
            <person name="Morin E."/>
            <person name="Murat C."/>
            <person name="Nolan M."/>
            <person name="Ohm R."/>
            <person name="Pangilinan J."/>
            <person name="Pereira M."/>
            <person name="Perotto S."/>
            <person name="Peter M."/>
            <person name="Riley R."/>
            <person name="Sitrit Y."/>
            <person name="Stielow B."/>
            <person name="Szollosi G."/>
            <person name="Zifcakova L."/>
            <person name="Stursova M."/>
            <person name="Spatafora J.W."/>
            <person name="Tedersoo L."/>
            <person name="Vaario L.-M."/>
            <person name="Yamada A."/>
            <person name="Yan M."/>
            <person name="Wang P."/>
            <person name="Xu J."/>
            <person name="Bruns T."/>
            <person name="Baldrian P."/>
            <person name="Vilgalys R."/>
            <person name="Henrissat B."/>
            <person name="Grigoriev I.V."/>
            <person name="Hibbett D."/>
            <person name="Nagy L.G."/>
            <person name="Martin F.M."/>
        </authorList>
    </citation>
    <scope>NUCLEOTIDE SEQUENCE</scope>
    <source>
        <strain evidence="7">UH-Tt-Lm1</strain>
    </source>
</reference>
<reference evidence="7" key="1">
    <citation type="journal article" date="2020" name="Nat. Commun.">
        <title>Large-scale genome sequencing of mycorrhizal fungi provides insights into the early evolution of symbiotic traits.</title>
        <authorList>
            <person name="Miyauchi S."/>
            <person name="Kiss E."/>
            <person name="Kuo A."/>
            <person name="Drula E."/>
            <person name="Kohler A."/>
            <person name="Sanchez-Garcia M."/>
            <person name="Morin E."/>
            <person name="Andreopoulos B."/>
            <person name="Barry K.W."/>
            <person name="Bonito G."/>
            <person name="Buee M."/>
            <person name="Carver A."/>
            <person name="Chen C."/>
            <person name="Cichocki N."/>
            <person name="Clum A."/>
            <person name="Culley D."/>
            <person name="Crous P.W."/>
            <person name="Fauchery L."/>
            <person name="Girlanda M."/>
            <person name="Hayes R.D."/>
            <person name="Keri Z."/>
            <person name="LaButti K."/>
            <person name="Lipzen A."/>
            <person name="Lombard V."/>
            <person name="Magnuson J."/>
            <person name="Maillard F."/>
            <person name="Murat C."/>
            <person name="Nolan M."/>
            <person name="Ohm R.A."/>
            <person name="Pangilinan J."/>
            <person name="Pereira M.F."/>
            <person name="Perotto S."/>
            <person name="Peter M."/>
            <person name="Pfister S."/>
            <person name="Riley R."/>
            <person name="Sitrit Y."/>
            <person name="Stielow J.B."/>
            <person name="Szollosi G."/>
            <person name="Zifcakova L."/>
            <person name="Stursova M."/>
            <person name="Spatafora J.W."/>
            <person name="Tedersoo L."/>
            <person name="Vaario L.M."/>
            <person name="Yamada A."/>
            <person name="Yan M."/>
            <person name="Wang P."/>
            <person name="Xu J."/>
            <person name="Bruns T."/>
            <person name="Baldrian P."/>
            <person name="Vilgalys R."/>
            <person name="Dunand C."/>
            <person name="Henrissat B."/>
            <person name="Grigoriev I.V."/>
            <person name="Hibbett D."/>
            <person name="Nagy L.G."/>
            <person name="Martin F.M."/>
        </authorList>
    </citation>
    <scope>NUCLEOTIDE SEQUENCE</scope>
    <source>
        <strain evidence="7">UH-Tt-Lm1</strain>
    </source>
</reference>
<comment type="subcellular location">
    <subcellularLocation>
        <location evidence="1">Chromosome</location>
        <location evidence="1">Telomere</location>
    </subcellularLocation>
</comment>
<dbReference type="InterPro" id="IPR028389">
    <property type="entry name" value="POT1"/>
</dbReference>
<evidence type="ECO:0000256" key="4">
    <source>
        <dbReference type="ARBA" id="ARBA00023125"/>
    </source>
</evidence>
<dbReference type="InterPro" id="IPR011564">
    <property type="entry name" value="Telomer_end-bd_POT1/Cdc13"/>
</dbReference>
<dbReference type="PANTHER" id="PTHR14513">
    <property type="entry name" value="PROTECTION OF TELOMERES 1"/>
    <property type="match status" value="1"/>
</dbReference>
<dbReference type="GO" id="GO:0010521">
    <property type="term" value="F:telomerase inhibitor activity"/>
    <property type="evidence" value="ECO:0007669"/>
    <property type="project" value="TreeGrafter"/>
</dbReference>
<dbReference type="PANTHER" id="PTHR14513:SF0">
    <property type="entry name" value="PROTECTION OF TELOMERES PROTEIN 1"/>
    <property type="match status" value="1"/>
</dbReference>
<feature type="region of interest" description="Disordered" evidence="5">
    <location>
        <begin position="149"/>
        <end position="236"/>
    </location>
</feature>
<keyword evidence="8" id="KW-1185">Reference proteome</keyword>
<dbReference type="OrthoDB" id="2186770at2759"/>
<dbReference type="InterPro" id="IPR012340">
    <property type="entry name" value="NA-bd_OB-fold"/>
</dbReference>
<keyword evidence="3" id="KW-0779">Telomere</keyword>
<keyword evidence="2" id="KW-0158">Chromosome</keyword>
<gene>
    <name evidence="7" type="ORF">BJ322DRAFT_1027570</name>
</gene>
<evidence type="ECO:0000259" key="6">
    <source>
        <dbReference type="Pfam" id="PF02765"/>
    </source>
</evidence>
<sequence length="991" mass="110747">MSKRPMPPLDSHKSGKRQNTSQSLKQLQTWQVLARDIPLYFRGQPPLDPESFVCVRVEMLWPALRRASLVDIRMSDAKSNPARFFAFFTGGCIGFFSGVTPSTQLCLYLSDATVLRVEEQCKQDTLNLPFTLTWDKTCRLRYLEGGKVGRSITFPKPEEPAATKAKGKQNKVTQKNIAPSVPGDGPPDPDPAPLDGVAETPRRPDTAPAKSRSLPRDRDAYTTPQPKEVRHTKAYRGKAYNEVQQAAELQQLPDPSSDDLDPATKPDGVNAIPLKAAVNGPNPPEKEVIDLTTKEESPPATPIPPAQLPESNEGSAELKAGWGQFLPLNDISCSTDTGKVYSTIGVVTHARDVTETRTKELSQRVHLSDPSCPSADAPLANYKGHGITMFAKRYREWLPSPKHGDILILKGIKRVKNHQFGDHSSVIFGEKLKWAIYDPVANSVTHGDPGNAPRESAADDNRRMTIKPFYQPENDDLLYCKRLSEWWKTVEKKRTEELDVTVQCSSVIAGRTGHRIHRLISETNHESEPGGYFDCTIQVLNGFKNDNGVYSLYVTDFTKNQALGHNEKWPKRRNGTVLKVEMWDSAAAVGPGLKHKGYYRVKNCRMLIHDRYLQAKLVEPKLRELSKENESDLADPKFAELLKREAEFEKGSDAPLTLENAPDESFFNCIVELLGRTVDGSDVYLHVTDYTQLPELFKSTFSQEPRFENLKGYVVKVRVRGALAERASSMPMVNSYYLLEKIRFWQTGGTWACDIKDNHGYIDKLNPANADQNGMAEVKRRKKELGPAVTGSDTASRPHSVTTDPVGRLIEGTTGGLTEPPRKVSALPLREELPTCFEVRARILDFYPIALDEDCLLRMCGDCKTMVAPTAESCLSCSSLAYQAPVVFRYSLLFMLNTEDGEEIVVAAGNIDNGFTSGINGQDEDDALYSLKTRLKPLLGNLFEIHERWLRREETELEPDTPLVNFKLCAWGEEQESDTIVRYAVQDIMTS</sequence>
<dbReference type="AlphaFoldDB" id="A0A9P6HPK2"/>
<keyword evidence="4" id="KW-0238">DNA-binding</keyword>
<feature type="region of interest" description="Disordered" evidence="5">
    <location>
        <begin position="249"/>
        <end position="314"/>
    </location>
</feature>
<proteinExistence type="predicted"/>
<evidence type="ECO:0000256" key="1">
    <source>
        <dbReference type="ARBA" id="ARBA00004574"/>
    </source>
</evidence>
<feature type="compositionally biased region" description="Basic and acidic residues" evidence="5">
    <location>
        <begin position="284"/>
        <end position="297"/>
    </location>
</feature>
<organism evidence="7 8">
    <name type="scientific">Thelephora terrestris</name>
    <dbReference type="NCBI Taxonomy" id="56493"/>
    <lineage>
        <taxon>Eukaryota</taxon>
        <taxon>Fungi</taxon>
        <taxon>Dikarya</taxon>
        <taxon>Basidiomycota</taxon>
        <taxon>Agaricomycotina</taxon>
        <taxon>Agaricomycetes</taxon>
        <taxon>Thelephorales</taxon>
        <taxon>Thelephoraceae</taxon>
        <taxon>Thelephora</taxon>
    </lineage>
</organism>
<evidence type="ECO:0000256" key="3">
    <source>
        <dbReference type="ARBA" id="ARBA00022895"/>
    </source>
</evidence>
<feature type="region of interest" description="Disordered" evidence="5">
    <location>
        <begin position="785"/>
        <end position="817"/>
    </location>
</feature>
<feature type="region of interest" description="Disordered" evidence="5">
    <location>
        <begin position="1"/>
        <end position="22"/>
    </location>
</feature>
<evidence type="ECO:0000313" key="8">
    <source>
        <dbReference type="Proteomes" id="UP000736335"/>
    </source>
</evidence>